<keyword evidence="5" id="KW-0732">Signal</keyword>
<gene>
    <name evidence="4 7" type="primary">msrA</name>
    <name evidence="7" type="ORF">GRF63_00975</name>
</gene>
<dbReference type="Gene3D" id="3.30.1060.10">
    <property type="entry name" value="Peptide methionine sulphoxide reductase MsrA"/>
    <property type="match status" value="1"/>
</dbReference>
<evidence type="ECO:0000256" key="1">
    <source>
        <dbReference type="ARBA" id="ARBA00023002"/>
    </source>
</evidence>
<dbReference type="SUPFAM" id="SSF55068">
    <property type="entry name" value="Peptide methionine sulfoxide reductase"/>
    <property type="match status" value="1"/>
</dbReference>
<feature type="domain" description="Peptide methionine sulphoxide reductase MsrA" evidence="6">
    <location>
        <begin position="45"/>
        <end position="197"/>
    </location>
</feature>
<dbReference type="InterPro" id="IPR036509">
    <property type="entry name" value="Met_Sox_Rdtase_MsrA_sf"/>
</dbReference>
<dbReference type="InterPro" id="IPR002569">
    <property type="entry name" value="Met_Sox_Rdtase_MsrA_dom"/>
</dbReference>
<comment type="catalytic activity">
    <reaction evidence="2 4">
        <text>L-methionyl-[protein] + [thioredoxin]-disulfide + H2O = L-methionyl-(S)-S-oxide-[protein] + [thioredoxin]-dithiol</text>
        <dbReference type="Rhea" id="RHEA:14217"/>
        <dbReference type="Rhea" id="RHEA-COMP:10698"/>
        <dbReference type="Rhea" id="RHEA-COMP:10700"/>
        <dbReference type="Rhea" id="RHEA-COMP:12313"/>
        <dbReference type="Rhea" id="RHEA-COMP:12315"/>
        <dbReference type="ChEBI" id="CHEBI:15377"/>
        <dbReference type="ChEBI" id="CHEBI:16044"/>
        <dbReference type="ChEBI" id="CHEBI:29950"/>
        <dbReference type="ChEBI" id="CHEBI:44120"/>
        <dbReference type="ChEBI" id="CHEBI:50058"/>
        <dbReference type="EC" id="1.8.4.11"/>
    </reaction>
</comment>
<protein>
    <recommendedName>
        <fullName evidence="4">Peptide methionine sulfoxide reductase MsrA</fullName>
        <shortName evidence="4">Protein-methionine-S-oxide reductase</shortName>
        <ecNumber evidence="4">1.8.4.11</ecNumber>
    </recommendedName>
    <alternativeName>
        <fullName evidence="4">Peptide-methionine (S)-S-oxide reductase</fullName>
        <shortName evidence="4">Peptide Met(O) reductase</shortName>
    </alternativeName>
</protein>
<dbReference type="PANTHER" id="PTHR43774:SF1">
    <property type="entry name" value="PEPTIDE METHIONINE SULFOXIDE REDUCTASE MSRA 2"/>
    <property type="match status" value="1"/>
</dbReference>
<sequence>MNIKSLFAATMLSLSVCALPATASAEEVFDAPVAARQAKETGLQTAIFAGGCFWGIEGIFSHTRGVTSAVAGYHGGNSGTATYRQVSSGMTEHAEAVRVTYDPSVVRYDQLLQILFSVGADPTLHNRQGPDRGPQYRAAIVPVTAEQRAVAQAYVAQMERSGVWDKPMAVKVEKHRRFYEAEANHQDYMLNNPNSGYIRRWDAPKVEALQEHFPQLYRARFRTG</sequence>
<dbReference type="Pfam" id="PF01625">
    <property type="entry name" value="PMSR"/>
    <property type="match status" value="1"/>
</dbReference>
<dbReference type="AlphaFoldDB" id="A0A844X9W1"/>
<reference evidence="7 8" key="1">
    <citation type="submission" date="2019-12" db="EMBL/GenBank/DDBJ databases">
        <authorList>
            <person name="Lee S.D."/>
        </authorList>
    </citation>
    <scope>NUCLEOTIDE SEQUENCE [LARGE SCALE GENOMIC DNA]</scope>
    <source>
        <strain evidence="7 8">GH3-10</strain>
    </source>
</reference>
<comment type="function">
    <text evidence="4">Has an important function as a repair enzyme for proteins that have been inactivated by oxidation. Catalyzes the reversible oxidation-reduction of methionine sulfoxide in proteins to methionine.</text>
</comment>
<dbReference type="EC" id="1.8.4.11" evidence="4"/>
<reference evidence="7 8" key="2">
    <citation type="submission" date="2020-02" db="EMBL/GenBank/DDBJ databases">
        <title>Erythrobacter dongmakensis sp. nov., isolated from a tidal mudflat.</title>
        <authorList>
            <person name="Kim I.S."/>
        </authorList>
    </citation>
    <scope>NUCLEOTIDE SEQUENCE [LARGE SCALE GENOMIC DNA]</scope>
    <source>
        <strain evidence="7 8">GH3-10</strain>
    </source>
</reference>
<dbReference type="HAMAP" id="MF_01401">
    <property type="entry name" value="MsrA"/>
    <property type="match status" value="1"/>
</dbReference>
<evidence type="ECO:0000313" key="8">
    <source>
        <dbReference type="Proteomes" id="UP000461409"/>
    </source>
</evidence>
<evidence type="ECO:0000256" key="4">
    <source>
        <dbReference type="HAMAP-Rule" id="MF_01401"/>
    </source>
</evidence>
<feature type="chain" id="PRO_5032658449" description="Peptide methionine sulfoxide reductase MsrA" evidence="5">
    <location>
        <begin position="24"/>
        <end position="224"/>
    </location>
</feature>
<dbReference type="NCBIfam" id="TIGR00401">
    <property type="entry name" value="msrA"/>
    <property type="match status" value="1"/>
</dbReference>
<name>A0A844X9W1_9SPHN</name>
<keyword evidence="1 4" id="KW-0560">Oxidoreductase</keyword>
<evidence type="ECO:0000256" key="3">
    <source>
        <dbReference type="ARBA" id="ARBA00048782"/>
    </source>
</evidence>
<dbReference type="PANTHER" id="PTHR43774">
    <property type="entry name" value="PEPTIDE METHIONINE SULFOXIDE REDUCTASE"/>
    <property type="match status" value="1"/>
</dbReference>
<evidence type="ECO:0000313" key="7">
    <source>
        <dbReference type="EMBL" id="MWV26464.1"/>
    </source>
</evidence>
<proteinExistence type="inferred from homology"/>
<keyword evidence="8" id="KW-1185">Reference proteome</keyword>
<dbReference type="GO" id="GO:0008113">
    <property type="term" value="F:peptide-methionine (S)-S-oxide reductase activity"/>
    <property type="evidence" value="ECO:0007669"/>
    <property type="project" value="UniProtKB-UniRule"/>
</dbReference>
<comment type="similarity">
    <text evidence="4">Belongs to the MsrA Met sulfoxide reductase family.</text>
</comment>
<feature type="signal peptide" evidence="5">
    <location>
        <begin position="1"/>
        <end position="23"/>
    </location>
</feature>
<organism evidence="7 8">
    <name type="scientific">Aurantiacibacter rhizosphaerae</name>
    <dbReference type="NCBI Taxonomy" id="2691582"/>
    <lineage>
        <taxon>Bacteria</taxon>
        <taxon>Pseudomonadati</taxon>
        <taxon>Pseudomonadota</taxon>
        <taxon>Alphaproteobacteria</taxon>
        <taxon>Sphingomonadales</taxon>
        <taxon>Erythrobacteraceae</taxon>
        <taxon>Aurantiacibacter</taxon>
    </lineage>
</organism>
<dbReference type="Proteomes" id="UP000461409">
    <property type="component" value="Unassembled WGS sequence"/>
</dbReference>
<evidence type="ECO:0000256" key="2">
    <source>
        <dbReference type="ARBA" id="ARBA00047806"/>
    </source>
</evidence>
<feature type="active site" evidence="4">
    <location>
        <position position="52"/>
    </location>
</feature>
<dbReference type="EMBL" id="WUBR01000001">
    <property type="protein sequence ID" value="MWV26464.1"/>
    <property type="molecule type" value="Genomic_DNA"/>
</dbReference>
<dbReference type="RefSeq" id="WP_160484155.1">
    <property type="nucleotide sequence ID" value="NZ_WUBR01000001.1"/>
</dbReference>
<comment type="catalytic activity">
    <reaction evidence="3 4">
        <text>[thioredoxin]-disulfide + L-methionine + H2O = L-methionine (S)-S-oxide + [thioredoxin]-dithiol</text>
        <dbReference type="Rhea" id="RHEA:19993"/>
        <dbReference type="Rhea" id="RHEA-COMP:10698"/>
        <dbReference type="Rhea" id="RHEA-COMP:10700"/>
        <dbReference type="ChEBI" id="CHEBI:15377"/>
        <dbReference type="ChEBI" id="CHEBI:29950"/>
        <dbReference type="ChEBI" id="CHEBI:50058"/>
        <dbReference type="ChEBI" id="CHEBI:57844"/>
        <dbReference type="ChEBI" id="CHEBI:58772"/>
        <dbReference type="EC" id="1.8.4.11"/>
    </reaction>
</comment>
<comment type="caution">
    <text evidence="7">The sequence shown here is derived from an EMBL/GenBank/DDBJ whole genome shotgun (WGS) entry which is preliminary data.</text>
</comment>
<evidence type="ECO:0000256" key="5">
    <source>
        <dbReference type="SAM" id="SignalP"/>
    </source>
</evidence>
<accession>A0A844X9W1</accession>
<evidence type="ECO:0000259" key="6">
    <source>
        <dbReference type="Pfam" id="PF01625"/>
    </source>
</evidence>